<reference evidence="1" key="1">
    <citation type="submission" date="2014-12" db="EMBL/GenBank/DDBJ databases">
        <title>Insight into the proteome of Arion vulgaris.</title>
        <authorList>
            <person name="Aradska J."/>
            <person name="Bulat T."/>
            <person name="Smidak R."/>
            <person name="Sarate P."/>
            <person name="Gangsoo J."/>
            <person name="Sialana F."/>
            <person name="Bilban M."/>
            <person name="Lubec G."/>
        </authorList>
    </citation>
    <scope>NUCLEOTIDE SEQUENCE</scope>
    <source>
        <tissue evidence="1">Skin</tissue>
    </source>
</reference>
<dbReference type="AlphaFoldDB" id="A0A0B7B0J8"/>
<accession>A0A0B7B0J8</accession>
<gene>
    <name evidence="1" type="primary">ORF153460</name>
</gene>
<sequence length="102" mass="11920">MRLTKDNLVENWVENKQLRDLDFADDIAMLSKNNLDMQIKIYDLSLIALKVGHQISYEQTNITMTPMTNNNKMLELKKIRTEQFNDLGSNFDSIGDIKIERL</sequence>
<protein>
    <recommendedName>
        <fullName evidence="2">Reverse transcriptase domain-containing protein</fullName>
    </recommendedName>
</protein>
<evidence type="ECO:0008006" key="2">
    <source>
        <dbReference type="Google" id="ProtNLM"/>
    </source>
</evidence>
<proteinExistence type="predicted"/>
<dbReference type="EMBL" id="HACG01039527">
    <property type="protein sequence ID" value="CEK86392.1"/>
    <property type="molecule type" value="Transcribed_RNA"/>
</dbReference>
<name>A0A0B7B0J8_9EUPU</name>
<organism evidence="1">
    <name type="scientific">Arion vulgaris</name>
    <dbReference type="NCBI Taxonomy" id="1028688"/>
    <lineage>
        <taxon>Eukaryota</taxon>
        <taxon>Metazoa</taxon>
        <taxon>Spiralia</taxon>
        <taxon>Lophotrochozoa</taxon>
        <taxon>Mollusca</taxon>
        <taxon>Gastropoda</taxon>
        <taxon>Heterobranchia</taxon>
        <taxon>Euthyneura</taxon>
        <taxon>Panpulmonata</taxon>
        <taxon>Eupulmonata</taxon>
        <taxon>Stylommatophora</taxon>
        <taxon>Helicina</taxon>
        <taxon>Arionoidea</taxon>
        <taxon>Arionidae</taxon>
        <taxon>Arion</taxon>
    </lineage>
</organism>
<evidence type="ECO:0000313" key="1">
    <source>
        <dbReference type="EMBL" id="CEK86392.1"/>
    </source>
</evidence>